<protein>
    <submittedName>
        <fullName evidence="1">Uncharacterized protein</fullName>
    </submittedName>
</protein>
<reference evidence="2" key="1">
    <citation type="submission" date="2016-10" db="EMBL/GenBank/DDBJ databases">
        <authorList>
            <person name="Varghese N."/>
            <person name="Submissions S."/>
        </authorList>
    </citation>
    <scope>NUCLEOTIDE SEQUENCE [LARGE SCALE GENOMIC DNA]</scope>
    <source>
        <strain evidence="2">IBRC-M 10043</strain>
    </source>
</reference>
<proteinExistence type="predicted"/>
<dbReference type="EMBL" id="FOCX01000019">
    <property type="protein sequence ID" value="SEO78924.1"/>
    <property type="molecule type" value="Genomic_DNA"/>
</dbReference>
<dbReference type="OrthoDB" id="321964at2157"/>
<accession>A0A1H8SKN9</accession>
<sequence length="59" mass="6530">MPADPDPDDLGYDPLELDITESSADGGHYVILPHDEEFLRDDAFIVAEEDAVVSLDDRI</sequence>
<dbReference type="Proteomes" id="UP000198775">
    <property type="component" value="Unassembled WGS sequence"/>
</dbReference>
<name>A0A1H8SKN9_9EURY</name>
<dbReference type="AlphaFoldDB" id="A0A1H8SKN9"/>
<evidence type="ECO:0000313" key="1">
    <source>
        <dbReference type="EMBL" id="SEO78924.1"/>
    </source>
</evidence>
<evidence type="ECO:0000313" key="2">
    <source>
        <dbReference type="Proteomes" id="UP000198775"/>
    </source>
</evidence>
<gene>
    <name evidence="1" type="ORF">SAMN05216388_101964</name>
</gene>
<keyword evidence="2" id="KW-1185">Reference proteome</keyword>
<organism evidence="1 2">
    <name type="scientific">Halorientalis persicus</name>
    <dbReference type="NCBI Taxonomy" id="1367881"/>
    <lineage>
        <taxon>Archaea</taxon>
        <taxon>Methanobacteriati</taxon>
        <taxon>Methanobacteriota</taxon>
        <taxon>Stenosarchaea group</taxon>
        <taxon>Halobacteria</taxon>
        <taxon>Halobacteriales</taxon>
        <taxon>Haloarculaceae</taxon>
        <taxon>Halorientalis</taxon>
    </lineage>
</organism>